<proteinExistence type="inferred from homology"/>
<dbReference type="InterPro" id="IPR015424">
    <property type="entry name" value="PyrdxlP-dep_Trfase"/>
</dbReference>
<dbReference type="EC" id="4.4.1.13" evidence="2"/>
<evidence type="ECO:0000256" key="1">
    <source>
        <dbReference type="ARBA" id="ARBA00001933"/>
    </source>
</evidence>
<accession>A0A371PAC0</accession>
<dbReference type="EMBL" id="QUBR01000001">
    <property type="protein sequence ID" value="REK72857.1"/>
    <property type="molecule type" value="Genomic_DNA"/>
</dbReference>
<dbReference type="Gene3D" id="3.90.1150.10">
    <property type="entry name" value="Aspartate Aminotransferase, domain 1"/>
    <property type="match status" value="1"/>
</dbReference>
<comment type="cofactor">
    <cofactor evidence="1">
        <name>pyridoxal 5'-phosphate</name>
        <dbReference type="ChEBI" id="CHEBI:597326"/>
    </cofactor>
</comment>
<organism evidence="7 8">
    <name type="scientific">Aeromicrobium endophyticum</name>
    <dbReference type="NCBI Taxonomy" id="2292704"/>
    <lineage>
        <taxon>Bacteria</taxon>
        <taxon>Bacillati</taxon>
        <taxon>Actinomycetota</taxon>
        <taxon>Actinomycetes</taxon>
        <taxon>Propionibacteriales</taxon>
        <taxon>Nocardioidaceae</taxon>
        <taxon>Aeromicrobium</taxon>
    </lineage>
</organism>
<keyword evidence="7" id="KW-0032">Aminotransferase</keyword>
<dbReference type="RefSeq" id="WP_119702971.1">
    <property type="nucleotide sequence ID" value="NZ_JBHSOI010000001.1"/>
</dbReference>
<comment type="caution">
    <text evidence="7">The sequence shown here is derived from an EMBL/GenBank/DDBJ whole genome shotgun (WGS) entry which is preliminary data.</text>
</comment>
<dbReference type="OrthoDB" id="3224382at2"/>
<dbReference type="Proteomes" id="UP000265581">
    <property type="component" value="Unassembled WGS sequence"/>
</dbReference>
<dbReference type="GO" id="GO:0030170">
    <property type="term" value="F:pyridoxal phosphate binding"/>
    <property type="evidence" value="ECO:0007669"/>
    <property type="project" value="InterPro"/>
</dbReference>
<reference evidence="7 8" key="1">
    <citation type="submission" date="2018-08" db="EMBL/GenBank/DDBJ databases">
        <title>Aeromicrobium sp. M2KJ-4, whole genome shotgun sequence.</title>
        <authorList>
            <person name="Tuo L."/>
        </authorList>
    </citation>
    <scope>NUCLEOTIDE SEQUENCE [LARGE SCALE GENOMIC DNA]</scope>
    <source>
        <strain evidence="7 8">M2KJ-4</strain>
    </source>
</reference>
<gene>
    <name evidence="7" type="ORF">DX116_04460</name>
</gene>
<evidence type="ECO:0000259" key="6">
    <source>
        <dbReference type="Pfam" id="PF00155"/>
    </source>
</evidence>
<dbReference type="InterPro" id="IPR015421">
    <property type="entry name" value="PyrdxlP-dep_Trfase_major"/>
</dbReference>
<dbReference type="InterPro" id="IPR051798">
    <property type="entry name" value="Class-II_PLP-Dep_Aminotrans"/>
</dbReference>
<name>A0A371PAC0_9ACTN</name>
<sequence>MRSPHPLRDLNEQTLRRRTSVKWQEHPADVLPLWVAEMDVVPAEAIRTALTAAIESGDTGYPHGNDYAEALAEFAAARWGWHGLDPARTAYAADVMTGIAEVVRLVSGPGDPVVVNPPVYPPFFDVVEHVGRVVVEAPLGEDGRLDLDALQEAFVRARSTGGSVTYLLCNPHNPTAVAHTRDELGAVAALAHEHGVRVVVDEIHGPLVPQGFVPYLSVDGAEDAFVVTSSAKAWNLAGLKAAVVVAGEGAAADLRRLPEIVSHGPSHLGMLAHTVALREGGAWLDAVLADLADNRRLLGDLLGEHLPQVRWRHGSATYLAWLDCRELGLGDDPAAVFLQRGRVAVNSGPTFGIGGAGHVRLNFATSPSILTDAISRIAHAVDVTSD</sequence>
<evidence type="ECO:0000256" key="5">
    <source>
        <dbReference type="ARBA" id="ARBA00037974"/>
    </source>
</evidence>
<dbReference type="InterPro" id="IPR004839">
    <property type="entry name" value="Aminotransferase_I/II_large"/>
</dbReference>
<keyword evidence="4" id="KW-0456">Lyase</keyword>
<dbReference type="SUPFAM" id="SSF53383">
    <property type="entry name" value="PLP-dependent transferases"/>
    <property type="match status" value="1"/>
</dbReference>
<dbReference type="Gene3D" id="3.40.640.10">
    <property type="entry name" value="Type I PLP-dependent aspartate aminotransferase-like (Major domain)"/>
    <property type="match status" value="1"/>
</dbReference>
<dbReference type="Pfam" id="PF00155">
    <property type="entry name" value="Aminotran_1_2"/>
    <property type="match status" value="1"/>
</dbReference>
<dbReference type="CDD" id="cd00609">
    <property type="entry name" value="AAT_like"/>
    <property type="match status" value="1"/>
</dbReference>
<evidence type="ECO:0000313" key="8">
    <source>
        <dbReference type="Proteomes" id="UP000265581"/>
    </source>
</evidence>
<feature type="domain" description="Aminotransferase class I/classII large" evidence="6">
    <location>
        <begin position="44"/>
        <end position="377"/>
    </location>
</feature>
<dbReference type="PANTHER" id="PTHR43525">
    <property type="entry name" value="PROTEIN MALY"/>
    <property type="match status" value="1"/>
</dbReference>
<evidence type="ECO:0000256" key="4">
    <source>
        <dbReference type="ARBA" id="ARBA00023239"/>
    </source>
</evidence>
<dbReference type="PANTHER" id="PTHR43525:SF2">
    <property type="entry name" value="CYSTATHIONINE BETA-LYASE-RELATED"/>
    <property type="match status" value="1"/>
</dbReference>
<evidence type="ECO:0000313" key="7">
    <source>
        <dbReference type="EMBL" id="REK72857.1"/>
    </source>
</evidence>
<protein>
    <recommendedName>
        <fullName evidence="2">cysteine-S-conjugate beta-lyase</fullName>
        <ecNumber evidence="2">4.4.1.13</ecNumber>
    </recommendedName>
</protein>
<evidence type="ECO:0000256" key="2">
    <source>
        <dbReference type="ARBA" id="ARBA00012224"/>
    </source>
</evidence>
<dbReference type="GO" id="GO:0008483">
    <property type="term" value="F:transaminase activity"/>
    <property type="evidence" value="ECO:0007669"/>
    <property type="project" value="UniProtKB-KW"/>
</dbReference>
<evidence type="ECO:0000256" key="3">
    <source>
        <dbReference type="ARBA" id="ARBA00022898"/>
    </source>
</evidence>
<dbReference type="AlphaFoldDB" id="A0A371PAC0"/>
<dbReference type="InterPro" id="IPR015422">
    <property type="entry name" value="PyrdxlP-dep_Trfase_small"/>
</dbReference>
<keyword evidence="7" id="KW-0808">Transferase</keyword>
<keyword evidence="8" id="KW-1185">Reference proteome</keyword>
<comment type="similarity">
    <text evidence="5">Belongs to the class-II pyridoxal-phosphate-dependent aminotransferase family. MalY/PatB cystathionine beta-lyase subfamily.</text>
</comment>
<dbReference type="GO" id="GO:0047804">
    <property type="term" value="F:cysteine-S-conjugate beta-lyase activity"/>
    <property type="evidence" value="ECO:0007669"/>
    <property type="project" value="UniProtKB-EC"/>
</dbReference>
<keyword evidence="3" id="KW-0663">Pyridoxal phosphate</keyword>